<gene>
    <name evidence="1" type="ORF">JCM19314_1951</name>
</gene>
<dbReference type="Proteomes" id="UP000029226">
    <property type="component" value="Unassembled WGS sequence"/>
</dbReference>
<dbReference type="AlphaFoldDB" id="A0A090QDM5"/>
<evidence type="ECO:0000313" key="2">
    <source>
        <dbReference type="Proteomes" id="UP000029226"/>
    </source>
</evidence>
<name>A0A090QDM5_NONUL</name>
<organism evidence="1 2">
    <name type="scientific">Nonlabens ulvanivorans</name>
    <name type="common">Persicivirga ulvanivorans</name>
    <dbReference type="NCBI Taxonomy" id="906888"/>
    <lineage>
        <taxon>Bacteria</taxon>
        <taxon>Pseudomonadati</taxon>
        <taxon>Bacteroidota</taxon>
        <taxon>Flavobacteriia</taxon>
        <taxon>Flavobacteriales</taxon>
        <taxon>Flavobacteriaceae</taxon>
        <taxon>Nonlabens</taxon>
    </lineage>
</organism>
<comment type="caution">
    <text evidence="1">The sequence shown here is derived from an EMBL/GenBank/DDBJ whole genome shotgun (WGS) entry which is preliminary data.</text>
</comment>
<accession>A0A090QDM5</accession>
<reference evidence="1 2" key="1">
    <citation type="journal article" date="2014" name="Genome Announc.">
        <title>Draft Genome Sequences of Marine Flavobacterium Nonlabens Strains NR17, NR24, NR27, NR32, NR33, and Ara13.</title>
        <authorList>
            <person name="Nakanishi M."/>
            <person name="Meirelles P."/>
            <person name="Suzuki R."/>
            <person name="Takatani N."/>
            <person name="Mino S."/>
            <person name="Suda W."/>
            <person name="Oshima K."/>
            <person name="Hattori M."/>
            <person name="Ohkuma M."/>
            <person name="Hosokawa M."/>
            <person name="Miyashita K."/>
            <person name="Thompson F.L."/>
            <person name="Niwa A."/>
            <person name="Sawabe T."/>
            <person name="Sawabe T."/>
        </authorList>
    </citation>
    <scope>NUCLEOTIDE SEQUENCE [LARGE SCALE GENOMIC DNA]</scope>
    <source>
        <strain evidence="2">JCM19314</strain>
    </source>
</reference>
<sequence>MKKEALIIEETIDSTIQKKEPIIEEEKVPEIIFLDTTSHMDIYQIKLENSKYQYEVTVDSSYWYKNTQNGFSYFKDKSNTAFDKIRKRLKKLDKSVSGRNAIFLNSKLKMRGNFRPRGRVIEYIFKNDSIAQSIYDQLMQVKKDLRKDWEIAVDWKCPAIMILKDNRIFHIITGGHYMMGMENEIATVMFEKNKEE</sequence>
<proteinExistence type="predicted"/>
<protein>
    <submittedName>
        <fullName evidence="1">Uncharacterized protein</fullName>
    </submittedName>
</protein>
<evidence type="ECO:0000313" key="1">
    <source>
        <dbReference type="EMBL" id="GAL00343.1"/>
    </source>
</evidence>
<dbReference type="EMBL" id="BBMM01000005">
    <property type="protein sequence ID" value="GAL00343.1"/>
    <property type="molecule type" value="Genomic_DNA"/>
</dbReference>